<proteinExistence type="inferred from homology"/>
<keyword evidence="2" id="KW-0645">Protease</keyword>
<protein>
    <submittedName>
        <fullName evidence="7">Peptidase S28</fullName>
    </submittedName>
</protein>
<gene>
    <name evidence="7" type="ORF">EV421DRAFT_1027826</name>
</gene>
<sequence length="532" mass="58955">MLVQLFFVLVLFCNCALSGRVPLRRPKPPGIPKVEVSDLQASNAHLRTRDLPPYDTVYYFDQLIDHDDPSKGTFKQRYWHTAEFYEAGGPIILMNAGEVDASAYYGYVTNRTINGVVAQQFGGAAIVLEHRYFGESNPYPNLNVDSLKYQTVAQAYRRSMFTLPENCCSSSRQLATAVGPDKAPWILIGGSYPGGLVSWTMAATSPTSSGLAIRHQQSFKFKLDFWQYYEPIRENMPKNCSADVEAVIAYVDGVFTSNDTQSQRKIQGMFGFSSNLDVAQALRWDLWTWQDLQPNTGPGAAFYQFCDALEVKNGVSASENGWGVDNALSAWARWFSVNYAADTDCVDDDGPCSSSLRRPPMPAAVPDKQVIPQELEARADYPVGDTYRSWFWLECNEIEESLDGPPIGQGGIVSRLNKWQDDLQECVTTFPEAFSTAPLPDADRINALYGGWGVKNTRLFFANGKRDPWREGTVSAVNSTAVSTDDQPIGLSNGFHCTDLVVALAAPDDTVVAVQDSFLVYVEKWLPGFVAK</sequence>
<feature type="signal peptide" evidence="6">
    <location>
        <begin position="1"/>
        <end position="18"/>
    </location>
</feature>
<organism evidence="7 8">
    <name type="scientific">Armillaria borealis</name>
    <dbReference type="NCBI Taxonomy" id="47425"/>
    <lineage>
        <taxon>Eukaryota</taxon>
        <taxon>Fungi</taxon>
        <taxon>Dikarya</taxon>
        <taxon>Basidiomycota</taxon>
        <taxon>Agaricomycotina</taxon>
        <taxon>Agaricomycetes</taxon>
        <taxon>Agaricomycetidae</taxon>
        <taxon>Agaricales</taxon>
        <taxon>Marasmiineae</taxon>
        <taxon>Physalacriaceae</taxon>
        <taxon>Armillaria</taxon>
    </lineage>
</organism>
<evidence type="ECO:0000256" key="3">
    <source>
        <dbReference type="ARBA" id="ARBA00022729"/>
    </source>
</evidence>
<dbReference type="InterPro" id="IPR008758">
    <property type="entry name" value="Peptidase_S28"/>
</dbReference>
<keyword evidence="3 6" id="KW-0732">Signal</keyword>
<evidence type="ECO:0000256" key="5">
    <source>
        <dbReference type="ARBA" id="ARBA00023180"/>
    </source>
</evidence>
<keyword evidence="4" id="KW-0378">Hydrolase</keyword>
<dbReference type="AlphaFoldDB" id="A0AA39J8D7"/>
<comment type="similarity">
    <text evidence="1">Belongs to the peptidase S28 family.</text>
</comment>
<evidence type="ECO:0000256" key="2">
    <source>
        <dbReference type="ARBA" id="ARBA00022670"/>
    </source>
</evidence>
<comment type="caution">
    <text evidence="7">The sequence shown here is derived from an EMBL/GenBank/DDBJ whole genome shotgun (WGS) entry which is preliminary data.</text>
</comment>
<dbReference type="GO" id="GO:0006508">
    <property type="term" value="P:proteolysis"/>
    <property type="evidence" value="ECO:0007669"/>
    <property type="project" value="UniProtKB-KW"/>
</dbReference>
<dbReference type="EMBL" id="JAUEPT010000049">
    <property type="protein sequence ID" value="KAK0437340.1"/>
    <property type="molecule type" value="Genomic_DNA"/>
</dbReference>
<name>A0AA39J8D7_9AGAR</name>
<evidence type="ECO:0000313" key="7">
    <source>
        <dbReference type="EMBL" id="KAK0437340.1"/>
    </source>
</evidence>
<dbReference type="PANTHER" id="PTHR11010:SF23">
    <property type="entry name" value="SERINE PEPTIDASE"/>
    <property type="match status" value="1"/>
</dbReference>
<dbReference type="GO" id="GO:0008239">
    <property type="term" value="F:dipeptidyl-peptidase activity"/>
    <property type="evidence" value="ECO:0007669"/>
    <property type="project" value="TreeGrafter"/>
</dbReference>
<dbReference type="InterPro" id="IPR029058">
    <property type="entry name" value="AB_hydrolase_fold"/>
</dbReference>
<reference evidence="7" key="1">
    <citation type="submission" date="2023-06" db="EMBL/GenBank/DDBJ databases">
        <authorList>
            <consortium name="Lawrence Berkeley National Laboratory"/>
            <person name="Ahrendt S."/>
            <person name="Sahu N."/>
            <person name="Indic B."/>
            <person name="Wong-Bajracharya J."/>
            <person name="Merenyi Z."/>
            <person name="Ke H.-M."/>
            <person name="Monk M."/>
            <person name="Kocsube S."/>
            <person name="Drula E."/>
            <person name="Lipzen A."/>
            <person name="Balint B."/>
            <person name="Henrissat B."/>
            <person name="Andreopoulos B."/>
            <person name="Martin F.M."/>
            <person name="Harder C.B."/>
            <person name="Rigling D."/>
            <person name="Ford K.L."/>
            <person name="Foster G.D."/>
            <person name="Pangilinan J."/>
            <person name="Papanicolaou A."/>
            <person name="Barry K."/>
            <person name="LaButti K."/>
            <person name="Viragh M."/>
            <person name="Koriabine M."/>
            <person name="Yan M."/>
            <person name="Riley R."/>
            <person name="Champramary S."/>
            <person name="Plett K.L."/>
            <person name="Tsai I.J."/>
            <person name="Slot J."/>
            <person name="Sipos G."/>
            <person name="Plett J."/>
            <person name="Nagy L.G."/>
            <person name="Grigoriev I.V."/>
        </authorList>
    </citation>
    <scope>NUCLEOTIDE SEQUENCE</scope>
    <source>
        <strain evidence="7">FPL87.14</strain>
    </source>
</reference>
<keyword evidence="5" id="KW-0325">Glycoprotein</keyword>
<keyword evidence="8" id="KW-1185">Reference proteome</keyword>
<accession>A0AA39J8D7</accession>
<feature type="chain" id="PRO_5041321583" evidence="6">
    <location>
        <begin position="19"/>
        <end position="532"/>
    </location>
</feature>
<dbReference type="PANTHER" id="PTHR11010">
    <property type="entry name" value="PROTEASE S28 PRO-X CARBOXYPEPTIDASE-RELATED"/>
    <property type="match status" value="1"/>
</dbReference>
<dbReference type="Proteomes" id="UP001175226">
    <property type="component" value="Unassembled WGS sequence"/>
</dbReference>
<evidence type="ECO:0000256" key="6">
    <source>
        <dbReference type="SAM" id="SignalP"/>
    </source>
</evidence>
<evidence type="ECO:0000256" key="4">
    <source>
        <dbReference type="ARBA" id="ARBA00022801"/>
    </source>
</evidence>
<dbReference type="Pfam" id="PF05577">
    <property type="entry name" value="Peptidase_S28"/>
    <property type="match status" value="1"/>
</dbReference>
<dbReference type="Gene3D" id="3.40.50.1820">
    <property type="entry name" value="alpha/beta hydrolase"/>
    <property type="match status" value="2"/>
</dbReference>
<dbReference type="GO" id="GO:0070008">
    <property type="term" value="F:serine-type exopeptidase activity"/>
    <property type="evidence" value="ECO:0007669"/>
    <property type="project" value="InterPro"/>
</dbReference>
<evidence type="ECO:0000256" key="1">
    <source>
        <dbReference type="ARBA" id="ARBA00011079"/>
    </source>
</evidence>
<evidence type="ECO:0000313" key="8">
    <source>
        <dbReference type="Proteomes" id="UP001175226"/>
    </source>
</evidence>